<reference evidence="2 3" key="1">
    <citation type="submission" date="2015-09" db="EMBL/GenBank/DDBJ databases">
        <title>Host preference determinants of Valsa canker pathogens revealed by comparative genomics.</title>
        <authorList>
            <person name="Yin Z."/>
            <person name="Huang L."/>
        </authorList>
    </citation>
    <scope>NUCLEOTIDE SEQUENCE [LARGE SCALE GENOMIC DNA]</scope>
    <source>
        <strain evidence="2 3">03-1</strain>
    </source>
</reference>
<evidence type="ECO:0000313" key="2">
    <source>
        <dbReference type="EMBL" id="ROV90928.1"/>
    </source>
</evidence>
<evidence type="ECO:0008006" key="4">
    <source>
        <dbReference type="Google" id="ProtNLM"/>
    </source>
</evidence>
<accession>A0A423VIV9</accession>
<gene>
    <name evidence="2" type="ORF">VMCG_09999</name>
</gene>
<keyword evidence="1" id="KW-0472">Membrane</keyword>
<comment type="caution">
    <text evidence="2">The sequence shown here is derived from an EMBL/GenBank/DDBJ whole genome shotgun (WGS) entry which is preliminary data.</text>
</comment>
<evidence type="ECO:0000313" key="3">
    <source>
        <dbReference type="Proteomes" id="UP000283895"/>
    </source>
</evidence>
<feature type="transmembrane region" description="Helical" evidence="1">
    <location>
        <begin position="100"/>
        <end position="125"/>
    </location>
</feature>
<protein>
    <recommendedName>
        <fullName evidence="4">Transmembrane protein</fullName>
    </recommendedName>
</protein>
<feature type="transmembrane region" description="Helical" evidence="1">
    <location>
        <begin position="145"/>
        <end position="178"/>
    </location>
</feature>
<dbReference type="Proteomes" id="UP000283895">
    <property type="component" value="Unassembled WGS sequence"/>
</dbReference>
<organism evidence="2 3">
    <name type="scientific">Cytospora schulzeri</name>
    <dbReference type="NCBI Taxonomy" id="448051"/>
    <lineage>
        <taxon>Eukaryota</taxon>
        <taxon>Fungi</taxon>
        <taxon>Dikarya</taxon>
        <taxon>Ascomycota</taxon>
        <taxon>Pezizomycotina</taxon>
        <taxon>Sordariomycetes</taxon>
        <taxon>Sordariomycetidae</taxon>
        <taxon>Diaporthales</taxon>
        <taxon>Cytosporaceae</taxon>
        <taxon>Cytospora</taxon>
    </lineage>
</organism>
<keyword evidence="3" id="KW-1185">Reference proteome</keyword>
<proteinExistence type="predicted"/>
<keyword evidence="1" id="KW-1133">Transmembrane helix</keyword>
<keyword evidence="1" id="KW-0812">Transmembrane</keyword>
<name>A0A423VIV9_9PEZI</name>
<dbReference type="OrthoDB" id="10495570at2759"/>
<dbReference type="AlphaFoldDB" id="A0A423VIV9"/>
<evidence type="ECO:0000256" key="1">
    <source>
        <dbReference type="SAM" id="Phobius"/>
    </source>
</evidence>
<feature type="transmembrane region" description="Helical" evidence="1">
    <location>
        <begin position="25"/>
        <end position="47"/>
    </location>
</feature>
<dbReference type="EMBL" id="LKEA01000059">
    <property type="protein sequence ID" value="ROV90928.1"/>
    <property type="molecule type" value="Genomic_DNA"/>
</dbReference>
<sequence length="203" mass="21577">MQSGMSHAARGPDPYALEHMSKPSFWILGLFLGIVWGFFIWDAGAILPATDASGDQGSSVDDSGGSQVAELNATPKKKCGSGSPRLTLWLAPALISRGSYVIATGVYLLVLGAALLESYWFLVSFSRMTAGMARGLLYLPGSPPLWARGVCALSFGVWLVFDLFAICVTAVLVVPLVICVIELACCTYQVDEAPGLAREKVKS</sequence>